<protein>
    <submittedName>
        <fullName evidence="2">Uncharacterized protein</fullName>
    </submittedName>
</protein>
<evidence type="ECO:0000313" key="3">
    <source>
        <dbReference type="Proteomes" id="UP000499080"/>
    </source>
</evidence>
<gene>
    <name evidence="2" type="ORF">AVEN_38587_1</name>
</gene>
<evidence type="ECO:0000313" key="2">
    <source>
        <dbReference type="EMBL" id="GBO10402.1"/>
    </source>
</evidence>
<dbReference type="EMBL" id="BGPR01035525">
    <property type="protein sequence ID" value="GBO10402.1"/>
    <property type="molecule type" value="Genomic_DNA"/>
</dbReference>
<organism evidence="2 3">
    <name type="scientific">Araneus ventricosus</name>
    <name type="common">Orbweaver spider</name>
    <name type="synonym">Epeira ventricosa</name>
    <dbReference type="NCBI Taxonomy" id="182803"/>
    <lineage>
        <taxon>Eukaryota</taxon>
        <taxon>Metazoa</taxon>
        <taxon>Ecdysozoa</taxon>
        <taxon>Arthropoda</taxon>
        <taxon>Chelicerata</taxon>
        <taxon>Arachnida</taxon>
        <taxon>Araneae</taxon>
        <taxon>Araneomorphae</taxon>
        <taxon>Entelegynae</taxon>
        <taxon>Araneoidea</taxon>
        <taxon>Araneidae</taxon>
        <taxon>Araneus</taxon>
    </lineage>
</organism>
<dbReference type="Proteomes" id="UP000499080">
    <property type="component" value="Unassembled WGS sequence"/>
</dbReference>
<comment type="caution">
    <text evidence="2">The sequence shown here is derived from an EMBL/GenBank/DDBJ whole genome shotgun (WGS) entry which is preliminary data.</text>
</comment>
<evidence type="ECO:0000256" key="1">
    <source>
        <dbReference type="SAM" id="MobiDB-lite"/>
    </source>
</evidence>
<dbReference type="AlphaFoldDB" id="A0A4Y2UCN5"/>
<sequence length="113" mass="13207">MEMVETEQEYVDMFESSRNPPFLMVDGTRDEIVFDFETAMKGKIKKGKNLQISNVVRKPEKLNIKDSKKMDVEALLRFFTPEKQQFNKNLLNPDDELGSELQEAESEMEKLDL</sequence>
<feature type="region of interest" description="Disordered" evidence="1">
    <location>
        <begin position="89"/>
        <end position="113"/>
    </location>
</feature>
<proteinExistence type="predicted"/>
<feature type="compositionally biased region" description="Acidic residues" evidence="1">
    <location>
        <begin position="93"/>
        <end position="106"/>
    </location>
</feature>
<keyword evidence="3" id="KW-1185">Reference proteome</keyword>
<accession>A0A4Y2UCN5</accession>
<name>A0A4Y2UCN5_ARAVE</name>
<reference evidence="2 3" key="1">
    <citation type="journal article" date="2019" name="Sci. Rep.">
        <title>Orb-weaving spider Araneus ventricosus genome elucidates the spidroin gene catalogue.</title>
        <authorList>
            <person name="Kono N."/>
            <person name="Nakamura H."/>
            <person name="Ohtoshi R."/>
            <person name="Moran D.A.P."/>
            <person name="Shinohara A."/>
            <person name="Yoshida Y."/>
            <person name="Fujiwara M."/>
            <person name="Mori M."/>
            <person name="Tomita M."/>
            <person name="Arakawa K."/>
        </authorList>
    </citation>
    <scope>NUCLEOTIDE SEQUENCE [LARGE SCALE GENOMIC DNA]</scope>
</reference>